<keyword evidence="7" id="KW-0547">Nucleotide-binding</keyword>
<proteinExistence type="predicted"/>
<dbReference type="Gene3D" id="3.40.50.300">
    <property type="entry name" value="P-loop containing nucleotide triphosphate hydrolases"/>
    <property type="match status" value="1"/>
</dbReference>
<dbReference type="Proteomes" id="UP000253426">
    <property type="component" value="Unassembled WGS sequence"/>
</dbReference>
<dbReference type="CDD" id="cd18793">
    <property type="entry name" value="SF2_C_SNF"/>
    <property type="match status" value="1"/>
</dbReference>
<dbReference type="PANTHER" id="PTHR10799">
    <property type="entry name" value="SNF2/RAD54 HELICASE FAMILY"/>
    <property type="match status" value="1"/>
</dbReference>
<feature type="compositionally biased region" description="Low complexity" evidence="3">
    <location>
        <begin position="990"/>
        <end position="1009"/>
    </location>
</feature>
<keyword evidence="1" id="KW-0378">Hydrolase</keyword>
<dbReference type="SMART" id="SM00487">
    <property type="entry name" value="DEXDc"/>
    <property type="match status" value="1"/>
</dbReference>
<keyword evidence="8" id="KW-1185">Reference proteome</keyword>
<feature type="region of interest" description="Disordered" evidence="3">
    <location>
        <begin position="97"/>
        <end position="149"/>
    </location>
</feature>
<organism evidence="7 8">
    <name type="scientific">Roseimicrobium gellanilyticum</name>
    <dbReference type="NCBI Taxonomy" id="748857"/>
    <lineage>
        <taxon>Bacteria</taxon>
        <taxon>Pseudomonadati</taxon>
        <taxon>Verrucomicrobiota</taxon>
        <taxon>Verrucomicrobiia</taxon>
        <taxon>Verrucomicrobiales</taxon>
        <taxon>Verrucomicrobiaceae</taxon>
        <taxon>Roseimicrobium</taxon>
    </lineage>
</organism>
<feature type="region of interest" description="Disordered" evidence="3">
    <location>
        <begin position="839"/>
        <end position="877"/>
    </location>
</feature>
<evidence type="ECO:0000256" key="2">
    <source>
        <dbReference type="PROSITE-ProRule" id="PRU00325"/>
    </source>
</evidence>
<comment type="caution">
    <text evidence="7">The sequence shown here is derived from an EMBL/GenBank/DDBJ whole genome shotgun (WGS) entry which is preliminary data.</text>
</comment>
<keyword evidence="2" id="KW-0479">Metal-binding</keyword>
<dbReference type="Pfam" id="PF00271">
    <property type="entry name" value="Helicase_C"/>
    <property type="match status" value="1"/>
</dbReference>
<keyword evidence="7" id="KW-0067">ATP-binding</keyword>
<dbReference type="InterPro" id="IPR049730">
    <property type="entry name" value="SNF2/RAD54-like_C"/>
</dbReference>
<evidence type="ECO:0000256" key="1">
    <source>
        <dbReference type="ARBA" id="ARBA00022801"/>
    </source>
</evidence>
<feature type="domain" description="Helicase ATP-binding" evidence="5">
    <location>
        <begin position="652"/>
        <end position="815"/>
    </location>
</feature>
<dbReference type="EMBL" id="QNRR01000002">
    <property type="protein sequence ID" value="RBP46398.1"/>
    <property type="molecule type" value="Genomic_DNA"/>
</dbReference>
<dbReference type="GO" id="GO:0016787">
    <property type="term" value="F:hydrolase activity"/>
    <property type="evidence" value="ECO:0007669"/>
    <property type="project" value="UniProtKB-KW"/>
</dbReference>
<dbReference type="AlphaFoldDB" id="A0A366HTH8"/>
<dbReference type="GO" id="GO:0004386">
    <property type="term" value="F:helicase activity"/>
    <property type="evidence" value="ECO:0007669"/>
    <property type="project" value="UniProtKB-KW"/>
</dbReference>
<protein>
    <submittedName>
        <fullName evidence="7">SNF2 family DNA or RNA helicase</fullName>
    </submittedName>
</protein>
<dbReference type="PROSITE" id="PS51192">
    <property type="entry name" value="HELICASE_ATP_BIND_1"/>
    <property type="match status" value="1"/>
</dbReference>
<feature type="domain" description="Helicase C-terminal" evidence="6">
    <location>
        <begin position="1015"/>
        <end position="1165"/>
    </location>
</feature>
<dbReference type="InterPro" id="IPR027417">
    <property type="entry name" value="P-loop_NTPase"/>
</dbReference>
<keyword evidence="2" id="KW-0862">Zinc</keyword>
<evidence type="ECO:0000259" key="5">
    <source>
        <dbReference type="PROSITE" id="PS51192"/>
    </source>
</evidence>
<dbReference type="RefSeq" id="WP_113957912.1">
    <property type="nucleotide sequence ID" value="NZ_QNRR01000002.1"/>
</dbReference>
<dbReference type="PROSITE" id="PS50966">
    <property type="entry name" value="ZF_SWIM"/>
    <property type="match status" value="1"/>
</dbReference>
<dbReference type="InterPro" id="IPR038718">
    <property type="entry name" value="SNF2-like_sf"/>
</dbReference>
<keyword evidence="7" id="KW-0347">Helicase</keyword>
<feature type="compositionally biased region" description="Polar residues" evidence="3">
    <location>
        <begin position="867"/>
        <end position="877"/>
    </location>
</feature>
<reference evidence="7 8" key="1">
    <citation type="submission" date="2018-06" db="EMBL/GenBank/DDBJ databases">
        <title>Genomic Encyclopedia of Type Strains, Phase IV (KMG-IV): sequencing the most valuable type-strain genomes for metagenomic binning, comparative biology and taxonomic classification.</title>
        <authorList>
            <person name="Goeker M."/>
        </authorList>
    </citation>
    <scope>NUCLEOTIDE SEQUENCE [LARGE SCALE GENOMIC DNA]</scope>
    <source>
        <strain evidence="7 8">DSM 25532</strain>
    </source>
</reference>
<dbReference type="GO" id="GO:0005524">
    <property type="term" value="F:ATP binding"/>
    <property type="evidence" value="ECO:0007669"/>
    <property type="project" value="InterPro"/>
</dbReference>
<dbReference type="Gene3D" id="3.40.50.10810">
    <property type="entry name" value="Tandem AAA-ATPase domain"/>
    <property type="match status" value="1"/>
</dbReference>
<evidence type="ECO:0000259" key="4">
    <source>
        <dbReference type="PROSITE" id="PS50966"/>
    </source>
</evidence>
<gene>
    <name evidence="7" type="ORF">DES53_102789</name>
</gene>
<sequence length="1181" mass="128291">MEVTEKWLGDIGGWQAMKAAREYVRTGQVANATRDGIIFKGDVGLGQRALRATLVAAGGMRTEAKCGCNDARRGLICSHAIAVALSIISPHLVGKRPEPVAAAGQGGAAGSVPGLSPATGTSPGSRAPGAAAPAEPAKPARPELSEEDVPAGTYTVHISTPHFTQLTGSKTASVPVTIQFNPDADGPRDLPVAKWLHDHQLPLGQTAPQHLRLPADDLSDLLEALIDHPDVHPTLPSGAGVNKPATVASTAKTSDVLSINKDKLIISSAARWILHSEVDKLRQFVVFQLSDAGHTLLTLGETLWLYDSGANALQAVPHVPEALRPMWSTLITGAPVRQPIAWVASHLTAISELFELPPGPDSAENIRLIPANPRFQCRLDGSQRQLTAQVSLLHPHYDASRHAGVSPQETPPPSDATYPIQDQQNTLVFYTRNFPVEFGLQRQFQSTGFLATNVPNHFEMKGEREVLHFLSSDLQKLRRRFEVTEADGFRNLISNFEIIRPHIKVPRKPLAPTQTASGPAPLGASTSQDWLSLEVAYEASDGFHIPRQDVLRLIRSGKRDYQGRDGKRYLIDVDSCEELESTLQDVNTRFTGGNHVAIRSRQVEALEAFLPAGSPVLLDPVPFLEEGVIRSRLGRFGEMLRPYQLEGVRWLERHSRSGGGGLLADEMGLGKTVQTLALLKLILAARAGDPTLGPAVVVCPTSLLGNWSDEAARFTPELKTHISHDSKRFAALRKLAEFDVIFTSYALIQRDLDYYRDIRFAAIVLDEASYIRNPETESARAVRQLDAASRFSLTGTPVENSVKDLWSIFSFTLPGYLPIYDDFNERFVKPLAKAAAAESGNAAPTYTPMRSRAGAGAAFGPSAPTAESTESGSTKSPSAVIMERLRRLIRPHILRRTKREVAKDLPEKIEKVLWCELTAAQSTVYHRLLEEGREEIRVARQRSGQGGSRMTMFTVLLRLRQVCNDLSLLGIKAVPKAGAAAAAPAEVVEAPATKGGKAKKSAATAKPKAPNLSSGKLPVYEELLQESIEGGHKTLIFSQFVGMLKLLKSHAEAEGIPHCYLDGSSTDRPAQVASFQTDPNKKLFFISLKAGGYGLNLTAADEVVLVDPWWNPAVEAQAIDRAHRIGQGRPVTAYRLVCRGTVEEKILALQQKKRAVMDMALEDDAAIFAGVTDEELDELLA</sequence>
<dbReference type="InterPro" id="IPR014001">
    <property type="entry name" value="Helicase_ATP-bd"/>
</dbReference>
<dbReference type="InterPro" id="IPR007527">
    <property type="entry name" value="Znf_SWIM"/>
</dbReference>
<feature type="compositionally biased region" description="Low complexity" evidence="3">
    <location>
        <begin position="850"/>
        <end position="866"/>
    </location>
</feature>
<feature type="domain" description="SWIM-type" evidence="4">
    <location>
        <begin position="51"/>
        <end position="88"/>
    </location>
</feature>
<evidence type="ECO:0000259" key="6">
    <source>
        <dbReference type="PROSITE" id="PS51194"/>
    </source>
</evidence>
<name>A0A366HTH8_9BACT</name>
<evidence type="ECO:0000256" key="3">
    <source>
        <dbReference type="SAM" id="MobiDB-lite"/>
    </source>
</evidence>
<evidence type="ECO:0000313" key="8">
    <source>
        <dbReference type="Proteomes" id="UP000253426"/>
    </source>
</evidence>
<dbReference type="SUPFAM" id="SSF52540">
    <property type="entry name" value="P-loop containing nucleoside triphosphate hydrolases"/>
    <property type="match status" value="2"/>
</dbReference>
<feature type="compositionally biased region" description="Low complexity" evidence="3">
    <location>
        <begin position="122"/>
        <end position="137"/>
    </location>
</feature>
<keyword evidence="2" id="KW-0863">Zinc-finger</keyword>
<dbReference type="InterPro" id="IPR001650">
    <property type="entry name" value="Helicase_C-like"/>
</dbReference>
<accession>A0A366HTH8</accession>
<evidence type="ECO:0000313" key="7">
    <source>
        <dbReference type="EMBL" id="RBP46398.1"/>
    </source>
</evidence>
<dbReference type="Pfam" id="PF00176">
    <property type="entry name" value="SNF2-rel_dom"/>
    <property type="match status" value="1"/>
</dbReference>
<dbReference type="InterPro" id="IPR000330">
    <property type="entry name" value="SNF2_N"/>
</dbReference>
<feature type="region of interest" description="Disordered" evidence="3">
    <location>
        <begin position="990"/>
        <end position="1010"/>
    </location>
</feature>
<dbReference type="GO" id="GO:0008270">
    <property type="term" value="F:zinc ion binding"/>
    <property type="evidence" value="ECO:0007669"/>
    <property type="project" value="UniProtKB-KW"/>
</dbReference>
<dbReference type="PROSITE" id="PS51194">
    <property type="entry name" value="HELICASE_CTER"/>
    <property type="match status" value="1"/>
</dbReference>
<dbReference type="SMART" id="SM00490">
    <property type="entry name" value="HELICc"/>
    <property type="match status" value="1"/>
</dbReference>
<dbReference type="OrthoDB" id="9814088at2"/>